<protein>
    <recommendedName>
        <fullName evidence="1">UCH37-like C-terminal domain-containing protein</fullName>
    </recommendedName>
</protein>
<dbReference type="Pfam" id="PF18031">
    <property type="entry name" value="UCH_C"/>
    <property type="match status" value="1"/>
</dbReference>
<gene>
    <name evidence="2" type="ORF">PILCRDRAFT_10691</name>
</gene>
<sequence>MAEVIMKLENKNGKWQRWAFENSLRRHNHLGLLHTLLLGLAKVGKLDAVKEGAKKTMRERRERVAEMRAKGVGAGGMDED</sequence>
<name>A0A0C3F2J4_PILCF</name>
<reference evidence="2 3" key="1">
    <citation type="submission" date="2014-04" db="EMBL/GenBank/DDBJ databases">
        <authorList>
            <consortium name="DOE Joint Genome Institute"/>
            <person name="Kuo A."/>
            <person name="Tarkka M."/>
            <person name="Buscot F."/>
            <person name="Kohler A."/>
            <person name="Nagy L.G."/>
            <person name="Floudas D."/>
            <person name="Copeland A."/>
            <person name="Barry K.W."/>
            <person name="Cichocki N."/>
            <person name="Veneault-Fourrey C."/>
            <person name="LaButti K."/>
            <person name="Lindquist E.A."/>
            <person name="Lipzen A."/>
            <person name="Lundell T."/>
            <person name="Morin E."/>
            <person name="Murat C."/>
            <person name="Sun H."/>
            <person name="Tunlid A."/>
            <person name="Henrissat B."/>
            <person name="Grigoriev I.V."/>
            <person name="Hibbett D.S."/>
            <person name="Martin F."/>
            <person name="Nordberg H.P."/>
            <person name="Cantor M.N."/>
            <person name="Hua S.X."/>
        </authorList>
    </citation>
    <scope>NUCLEOTIDE SEQUENCE [LARGE SCALE GENOMIC DNA]</scope>
    <source>
        <strain evidence="2 3">F 1598</strain>
    </source>
</reference>
<dbReference type="STRING" id="765440.A0A0C3F2J4"/>
<dbReference type="Gene3D" id="1.20.58.860">
    <property type="match status" value="1"/>
</dbReference>
<evidence type="ECO:0000313" key="3">
    <source>
        <dbReference type="Proteomes" id="UP000054166"/>
    </source>
</evidence>
<proteinExistence type="predicted"/>
<dbReference type="InParanoid" id="A0A0C3F2J4"/>
<dbReference type="EMBL" id="KN833012">
    <property type="protein sequence ID" value="KIM79030.1"/>
    <property type="molecule type" value="Genomic_DNA"/>
</dbReference>
<organism evidence="2 3">
    <name type="scientific">Piloderma croceum (strain F 1598)</name>
    <dbReference type="NCBI Taxonomy" id="765440"/>
    <lineage>
        <taxon>Eukaryota</taxon>
        <taxon>Fungi</taxon>
        <taxon>Dikarya</taxon>
        <taxon>Basidiomycota</taxon>
        <taxon>Agaricomycotina</taxon>
        <taxon>Agaricomycetes</taxon>
        <taxon>Agaricomycetidae</taxon>
        <taxon>Atheliales</taxon>
        <taxon>Atheliaceae</taxon>
        <taxon>Piloderma</taxon>
    </lineage>
</organism>
<feature type="domain" description="UCH37-like C-terminal" evidence="1">
    <location>
        <begin position="2"/>
        <end position="46"/>
    </location>
</feature>
<evidence type="ECO:0000313" key="2">
    <source>
        <dbReference type="EMBL" id="KIM79030.1"/>
    </source>
</evidence>
<dbReference type="AlphaFoldDB" id="A0A0C3F2J4"/>
<dbReference type="InterPro" id="IPR041507">
    <property type="entry name" value="UCH_C"/>
</dbReference>
<evidence type="ECO:0000259" key="1">
    <source>
        <dbReference type="Pfam" id="PF18031"/>
    </source>
</evidence>
<keyword evidence="3" id="KW-1185">Reference proteome</keyword>
<reference evidence="3" key="2">
    <citation type="submission" date="2015-01" db="EMBL/GenBank/DDBJ databases">
        <title>Evolutionary Origins and Diversification of the Mycorrhizal Mutualists.</title>
        <authorList>
            <consortium name="DOE Joint Genome Institute"/>
            <consortium name="Mycorrhizal Genomics Consortium"/>
            <person name="Kohler A."/>
            <person name="Kuo A."/>
            <person name="Nagy L.G."/>
            <person name="Floudas D."/>
            <person name="Copeland A."/>
            <person name="Barry K.W."/>
            <person name="Cichocki N."/>
            <person name="Veneault-Fourrey C."/>
            <person name="LaButti K."/>
            <person name="Lindquist E.A."/>
            <person name="Lipzen A."/>
            <person name="Lundell T."/>
            <person name="Morin E."/>
            <person name="Murat C."/>
            <person name="Riley R."/>
            <person name="Ohm R."/>
            <person name="Sun H."/>
            <person name="Tunlid A."/>
            <person name="Henrissat B."/>
            <person name="Grigoriev I.V."/>
            <person name="Hibbett D.S."/>
            <person name="Martin F."/>
        </authorList>
    </citation>
    <scope>NUCLEOTIDE SEQUENCE [LARGE SCALE GENOMIC DNA]</scope>
    <source>
        <strain evidence="3">F 1598</strain>
    </source>
</reference>
<dbReference type="Proteomes" id="UP000054166">
    <property type="component" value="Unassembled WGS sequence"/>
</dbReference>
<dbReference type="HOGENOM" id="CLU_2590613_0_0_1"/>
<accession>A0A0C3F2J4</accession>